<protein>
    <submittedName>
        <fullName evidence="1">Uncharacterized protein</fullName>
    </submittedName>
</protein>
<accession>A0A765XC82</accession>
<name>A0A765XC82_ECOLX</name>
<organism evidence="1">
    <name type="scientific">Escherichia coli</name>
    <dbReference type="NCBI Taxonomy" id="562"/>
    <lineage>
        <taxon>Bacteria</taxon>
        <taxon>Pseudomonadati</taxon>
        <taxon>Pseudomonadota</taxon>
        <taxon>Gammaproteobacteria</taxon>
        <taxon>Enterobacterales</taxon>
        <taxon>Enterobacteriaceae</taxon>
        <taxon>Escherichia</taxon>
    </lineage>
</organism>
<dbReference type="EMBL" id="DAAYTU010000141">
    <property type="protein sequence ID" value="HAG5773418.1"/>
    <property type="molecule type" value="Genomic_DNA"/>
</dbReference>
<comment type="caution">
    <text evidence="1">The sequence shown here is derived from an EMBL/GenBank/DDBJ whole genome shotgun (WGS) entry which is preliminary data.</text>
</comment>
<sequence>MILAEDFFDYLLKTERDFGIRVLDRYAMYLKSLPEQQLPDGQIVIDGRYMVGSCQEDYTLSRIESGTPSVLGIYQRTSSLIADVIADSIRITHRYASTESTMQEIQRLATVCHNALSGKAE</sequence>
<dbReference type="AlphaFoldDB" id="A0A765XC82"/>
<reference evidence="1" key="1">
    <citation type="journal article" date="2018" name="Genome Biol.">
        <title>SKESA: strategic k-mer extension for scrupulous assemblies.</title>
        <authorList>
            <person name="Souvorov A."/>
            <person name="Agarwala R."/>
            <person name="Lipman D.J."/>
        </authorList>
    </citation>
    <scope>NUCLEOTIDE SEQUENCE [LARGE SCALE GENOMIC DNA]</scope>
    <source>
        <strain evidence="1">1839</strain>
    </source>
</reference>
<evidence type="ECO:0000313" key="1">
    <source>
        <dbReference type="EMBL" id="HAG5773418.1"/>
    </source>
</evidence>
<dbReference type="RefSeq" id="WP_044713696.1">
    <property type="nucleotide sequence ID" value="NZ_JACAHO010000007.1"/>
</dbReference>
<reference evidence="1" key="2">
    <citation type="submission" date="2020-02" db="EMBL/GenBank/DDBJ databases">
        <authorList>
            <consortium name="NCBI Pathogen Detection Project"/>
        </authorList>
    </citation>
    <scope>NUCLEOTIDE SEQUENCE</scope>
    <source>
        <strain evidence="1">1839</strain>
    </source>
</reference>
<gene>
    <name evidence="1" type="ORF">GGB84_005264</name>
</gene>
<proteinExistence type="predicted"/>